<keyword evidence="5 6" id="KW-0472">Membrane</keyword>
<evidence type="ECO:0000256" key="5">
    <source>
        <dbReference type="ARBA" id="ARBA00023136"/>
    </source>
</evidence>
<comment type="subcellular location">
    <subcellularLocation>
        <location evidence="1">Cell membrane</location>
        <topology evidence="1">Multi-pass membrane protein</topology>
    </subcellularLocation>
</comment>
<accession>A0ABW1RQL6</accession>
<proteinExistence type="predicted"/>
<dbReference type="PANTHER" id="PTHR32196">
    <property type="entry name" value="ABC TRANSPORTER PERMEASE PROTEIN YPHD-RELATED-RELATED"/>
    <property type="match status" value="1"/>
</dbReference>
<reference evidence="8" key="1">
    <citation type="journal article" date="2019" name="Int. J. Syst. Evol. Microbiol.">
        <title>The Global Catalogue of Microorganisms (GCM) 10K type strain sequencing project: providing services to taxonomists for standard genome sequencing and annotation.</title>
        <authorList>
            <consortium name="The Broad Institute Genomics Platform"/>
            <consortium name="The Broad Institute Genome Sequencing Center for Infectious Disease"/>
            <person name="Wu L."/>
            <person name="Ma J."/>
        </authorList>
    </citation>
    <scope>NUCLEOTIDE SEQUENCE [LARGE SCALE GENOMIC DNA]</scope>
    <source>
        <strain evidence="8">CCM 8927</strain>
    </source>
</reference>
<evidence type="ECO:0000256" key="2">
    <source>
        <dbReference type="ARBA" id="ARBA00022475"/>
    </source>
</evidence>
<dbReference type="PANTHER" id="PTHR32196:SF72">
    <property type="entry name" value="RIBOSE IMPORT PERMEASE PROTEIN RBSC"/>
    <property type="match status" value="1"/>
</dbReference>
<dbReference type="Proteomes" id="UP001596288">
    <property type="component" value="Unassembled WGS sequence"/>
</dbReference>
<feature type="transmembrane region" description="Helical" evidence="6">
    <location>
        <begin position="46"/>
        <end position="66"/>
    </location>
</feature>
<gene>
    <name evidence="7" type="ORF">ACFQAV_12925</name>
</gene>
<feature type="transmembrane region" description="Helical" evidence="6">
    <location>
        <begin position="96"/>
        <end position="123"/>
    </location>
</feature>
<evidence type="ECO:0000313" key="7">
    <source>
        <dbReference type="EMBL" id="MFC6177713.1"/>
    </source>
</evidence>
<evidence type="ECO:0000313" key="8">
    <source>
        <dbReference type="Proteomes" id="UP001596288"/>
    </source>
</evidence>
<keyword evidence="3 6" id="KW-0812">Transmembrane</keyword>
<keyword evidence="8" id="KW-1185">Reference proteome</keyword>
<evidence type="ECO:0000256" key="1">
    <source>
        <dbReference type="ARBA" id="ARBA00004651"/>
    </source>
</evidence>
<keyword evidence="2" id="KW-1003">Cell membrane</keyword>
<evidence type="ECO:0000256" key="6">
    <source>
        <dbReference type="SAM" id="Phobius"/>
    </source>
</evidence>
<dbReference type="EMBL" id="JBHSSF010000041">
    <property type="protein sequence ID" value="MFC6177713.1"/>
    <property type="molecule type" value="Genomic_DNA"/>
</dbReference>
<evidence type="ECO:0000256" key="3">
    <source>
        <dbReference type="ARBA" id="ARBA00022692"/>
    </source>
</evidence>
<feature type="transmembrane region" description="Helical" evidence="6">
    <location>
        <begin position="165"/>
        <end position="186"/>
    </location>
</feature>
<evidence type="ECO:0000256" key="4">
    <source>
        <dbReference type="ARBA" id="ARBA00022989"/>
    </source>
</evidence>
<organism evidence="7 8">
    <name type="scientific">Companilactobacillus huachuanensis</name>
    <dbReference type="NCBI Taxonomy" id="2559914"/>
    <lineage>
        <taxon>Bacteria</taxon>
        <taxon>Bacillati</taxon>
        <taxon>Bacillota</taxon>
        <taxon>Bacilli</taxon>
        <taxon>Lactobacillales</taxon>
        <taxon>Lactobacillaceae</taxon>
        <taxon>Companilactobacillus</taxon>
    </lineage>
</organism>
<keyword evidence="4 6" id="KW-1133">Transmembrane helix</keyword>
<dbReference type="RefSeq" id="WP_137612012.1">
    <property type="nucleotide sequence ID" value="NZ_BJDF01000017.1"/>
</dbReference>
<feature type="transmembrane region" description="Helical" evidence="6">
    <location>
        <begin position="296"/>
        <end position="317"/>
    </location>
</feature>
<name>A0ABW1RQL6_9LACO</name>
<feature type="transmembrane region" description="Helical" evidence="6">
    <location>
        <begin position="73"/>
        <end position="90"/>
    </location>
</feature>
<dbReference type="CDD" id="cd06579">
    <property type="entry name" value="TM_PBP1_transp_AraH_like"/>
    <property type="match status" value="1"/>
</dbReference>
<protein>
    <submittedName>
        <fullName evidence="7">ABC transporter permease</fullName>
    </submittedName>
</protein>
<feature type="transmembrane region" description="Helical" evidence="6">
    <location>
        <begin position="215"/>
        <end position="233"/>
    </location>
</feature>
<dbReference type="Pfam" id="PF02653">
    <property type="entry name" value="BPD_transp_2"/>
    <property type="match status" value="1"/>
</dbReference>
<comment type="caution">
    <text evidence="7">The sequence shown here is derived from an EMBL/GenBank/DDBJ whole genome shotgun (WGS) entry which is preliminary data.</text>
</comment>
<dbReference type="InterPro" id="IPR001851">
    <property type="entry name" value="ABC_transp_permease"/>
</dbReference>
<sequence>MKKIRSFKFNNRDFIKNNSPLMAFLALFLFAMVVKGRTFFNLNNIMNILLNNSIIGIIALGMMLIIITSGIDLSVGSLLAVTGIVDVFVLNSTGSIFLSLASAIAVGSILGLFTGTLVARFAIPSFIVTLGTMRIYRSVAEYGLNGGGILATGNNNFTQISNGNVFGIPYPVLFWLVVSIVVSILVNKTAFGRHIYSVGSNSKASFLAGINVKKVLILVYVIAGVLVAIASILEASRLGSMNSSSSGTNYEMDAIAATVIGGTAMMGGKGSVVGTTFGTLTLGIINNLMNLLGMNAFWVGAVKGAIIIAAVLMQMFLNRKERN</sequence>